<dbReference type="InterPro" id="IPR036412">
    <property type="entry name" value="HAD-like_sf"/>
</dbReference>
<dbReference type="Pfam" id="PF08282">
    <property type="entry name" value="Hydrolase_3"/>
    <property type="match status" value="1"/>
</dbReference>
<dbReference type="Proteomes" id="UP000030690">
    <property type="component" value="Unassembled WGS sequence"/>
</dbReference>
<dbReference type="AlphaFoldDB" id="A0A024V520"/>
<reference evidence="1 2" key="1">
    <citation type="submission" date="2013-02" db="EMBL/GenBank/DDBJ databases">
        <title>The Genome Annotation of Plasmodium falciparum Vietnam Oak-Knoll (FVO).</title>
        <authorList>
            <consortium name="The Broad Institute Genome Sequencing Platform"/>
            <consortium name="The Broad Institute Genome Sequencing Center for Infectious Disease"/>
            <person name="Neafsey D."/>
            <person name="Hoffman S."/>
            <person name="Volkman S."/>
            <person name="Rosenthal P."/>
            <person name="Walker B."/>
            <person name="Young S.K."/>
            <person name="Zeng Q."/>
            <person name="Gargeya S."/>
            <person name="Fitzgerald M."/>
            <person name="Haas B."/>
            <person name="Abouelleil A."/>
            <person name="Allen A.W."/>
            <person name="Alvarado L."/>
            <person name="Arachchi H.M."/>
            <person name="Berlin A.M."/>
            <person name="Chapman S.B."/>
            <person name="Gainer-Dewar J."/>
            <person name="Goldberg J."/>
            <person name="Griggs A."/>
            <person name="Gujja S."/>
            <person name="Hansen M."/>
            <person name="Howarth C."/>
            <person name="Imamovic A."/>
            <person name="Ireland A."/>
            <person name="Larimer J."/>
            <person name="McCowan C."/>
            <person name="Murphy C."/>
            <person name="Pearson M."/>
            <person name="Poon T.W."/>
            <person name="Priest M."/>
            <person name="Roberts A."/>
            <person name="Saif S."/>
            <person name="Shea T."/>
            <person name="Sisk P."/>
            <person name="Sykes S."/>
            <person name="Wortman J."/>
            <person name="Nusbaum C."/>
            <person name="Birren B."/>
        </authorList>
    </citation>
    <scope>NUCLEOTIDE SEQUENCE [LARGE SCALE GENOMIC DNA]</scope>
    <source>
        <strain evidence="2">Vietnam Oak-Knoll (FVO)</strain>
    </source>
</reference>
<evidence type="ECO:0000313" key="2">
    <source>
        <dbReference type="Proteomes" id="UP000030690"/>
    </source>
</evidence>
<reference evidence="1 2" key="2">
    <citation type="submission" date="2013-02" db="EMBL/GenBank/DDBJ databases">
        <title>The Genome Sequence of Plasmodium falciparum Vietnam Oak-Knoll (FVO).</title>
        <authorList>
            <consortium name="The Broad Institute Genome Sequencing Platform"/>
            <consortium name="The Broad Institute Genome Sequencing Center for Infectious Disease"/>
            <person name="Neafsey D."/>
            <person name="Cheeseman I."/>
            <person name="Volkman S."/>
            <person name="Adams J."/>
            <person name="Walker B."/>
            <person name="Young S.K."/>
            <person name="Zeng Q."/>
            <person name="Gargeya S."/>
            <person name="Fitzgerald M."/>
            <person name="Haas B."/>
            <person name="Abouelleil A."/>
            <person name="Alvarado L."/>
            <person name="Arachchi H.M."/>
            <person name="Berlin A.M."/>
            <person name="Chapman S.B."/>
            <person name="Dewar J."/>
            <person name="Goldberg J."/>
            <person name="Griggs A."/>
            <person name="Gujja S."/>
            <person name="Hansen M."/>
            <person name="Howarth C."/>
            <person name="Imamovic A."/>
            <person name="Larimer J."/>
            <person name="McCowan C."/>
            <person name="Murphy C."/>
            <person name="Neiman D."/>
            <person name="Pearson M."/>
            <person name="Priest M."/>
            <person name="Roberts A."/>
            <person name="Saif S."/>
            <person name="Shea T."/>
            <person name="Sisk P."/>
            <person name="Sykes S."/>
            <person name="Wortman J."/>
            <person name="Nusbaum C."/>
            <person name="Birren B."/>
        </authorList>
    </citation>
    <scope>NUCLEOTIDE SEQUENCE [LARGE SCALE GENOMIC DNA]</scope>
    <source>
        <strain evidence="2">Vietnam Oak-Knoll (FVO)</strain>
    </source>
</reference>
<proteinExistence type="predicted"/>
<dbReference type="PANTHER" id="PTHR10000">
    <property type="entry name" value="PHOSPHOSERINE PHOSPHATASE"/>
    <property type="match status" value="1"/>
</dbReference>
<dbReference type="GO" id="GO:0016791">
    <property type="term" value="F:phosphatase activity"/>
    <property type="evidence" value="ECO:0007669"/>
    <property type="project" value="TreeGrafter"/>
</dbReference>
<dbReference type="FunFam" id="3.30.1240.10:FF:000023">
    <property type="entry name" value="Haloacid dehalogenase-like hydrolase"/>
    <property type="match status" value="1"/>
</dbReference>
<dbReference type="EMBL" id="KI925118">
    <property type="protein sequence ID" value="ETW17642.1"/>
    <property type="molecule type" value="Genomic_DNA"/>
</dbReference>
<dbReference type="OrthoDB" id="27226at2759"/>
<dbReference type="PANTHER" id="PTHR10000:SF8">
    <property type="entry name" value="HAD SUPERFAMILY HYDROLASE-LIKE, TYPE 3"/>
    <property type="match status" value="1"/>
</dbReference>
<dbReference type="Gene3D" id="3.30.1240.10">
    <property type="match status" value="1"/>
</dbReference>
<evidence type="ECO:0008006" key="3">
    <source>
        <dbReference type="Google" id="ProtNLM"/>
    </source>
</evidence>
<name>A0A024V520_PLAFA</name>
<dbReference type="InterPro" id="IPR023214">
    <property type="entry name" value="HAD_sf"/>
</dbReference>
<organism evidence="1 2">
    <name type="scientific">Plasmodium falciparum Vietnam Oak-Knoll</name>
    <name type="common">FVO</name>
    <dbReference type="NCBI Taxonomy" id="1036723"/>
    <lineage>
        <taxon>Eukaryota</taxon>
        <taxon>Sar</taxon>
        <taxon>Alveolata</taxon>
        <taxon>Apicomplexa</taxon>
        <taxon>Aconoidasida</taxon>
        <taxon>Haemosporida</taxon>
        <taxon>Plasmodiidae</taxon>
        <taxon>Plasmodium</taxon>
        <taxon>Plasmodium (Laverania)</taxon>
    </lineage>
</organism>
<protein>
    <recommendedName>
        <fullName evidence="3">Cof-like hydrolase</fullName>
    </recommendedName>
</protein>
<dbReference type="NCBIfam" id="TIGR01484">
    <property type="entry name" value="HAD-SF-IIB"/>
    <property type="match status" value="1"/>
</dbReference>
<gene>
    <name evidence="1" type="ORF">PFFVO_03524</name>
</gene>
<dbReference type="InterPro" id="IPR006379">
    <property type="entry name" value="HAD-SF_hydro_IIB"/>
</dbReference>
<accession>A0A024V520</accession>
<dbReference type="SUPFAM" id="SSF56784">
    <property type="entry name" value="HAD-like"/>
    <property type="match status" value="1"/>
</dbReference>
<sequence length="316" mass="36237">MLKHKYNDSCVQELFYKNNIKLIAIDIDGTLADDTGKISDENLKAIEVCKKGGIEIILASGRLHSYAMKMFTNEQIEKYKIEKLDGVYSHGAYIHMKGYDYVYRKFSYKDLELILFSLGTYNILRNAVFLTVDSAYVINDDIKLIEEYIYTPESEGIISDIEYVKIIDTNYKPILINKIKDIFNIGDIVSIEIYDKLYPNQDIYSDLFKVLFYELQPHYKIYIPSSNNKIVLSPINTAKVHTTQLYAQFYRINLNNILSIGNDNNDIELLSSTGFSVAVKNSTPRALQVARCVSTKTNNENAVANIIYRVLSGRRS</sequence>
<dbReference type="GO" id="GO:0000287">
    <property type="term" value="F:magnesium ion binding"/>
    <property type="evidence" value="ECO:0007669"/>
    <property type="project" value="TreeGrafter"/>
</dbReference>
<dbReference type="GO" id="GO:0005829">
    <property type="term" value="C:cytosol"/>
    <property type="evidence" value="ECO:0007669"/>
    <property type="project" value="TreeGrafter"/>
</dbReference>
<evidence type="ECO:0000313" key="1">
    <source>
        <dbReference type="EMBL" id="ETW17642.1"/>
    </source>
</evidence>
<dbReference type="Gene3D" id="3.40.50.1000">
    <property type="entry name" value="HAD superfamily/HAD-like"/>
    <property type="match status" value="1"/>
</dbReference>